<dbReference type="EMBL" id="JAAXOY010000005">
    <property type="protein sequence ID" value="NKY38154.1"/>
    <property type="molecule type" value="Genomic_DNA"/>
</dbReference>
<sequence length="357" mass="38027">MFIGLDARSRRSDGHDVPGCARSRSGAFASPAQRPTVGVLGGGDVTAKTSETTTATARPAQDSLSLDELLERAHAAWAASGAFSEQTLLRAHETAYRFTQRVMRQGAMGVGDLTPALCSGFVTAPTAEGRPAELTTQHARRTALRMYFRALRDLGLYDGDPTLDLHLPARTSTAARPLTDDEVTLCRVAARLGAAGSTSLQRAVCWALAEATAITSEITQVRVGDVDDAAAPRWVRLAGTKRARGRLGELTDWGSRVMSRQLEMLHERGAGSHTLVTYRGAGAPGQHVAQAAVCNAIGEVLTAADLAAEPDVRPTSVRNWAGRALYDAGMPIERVAVRLGARSLDSVAEDIALHWWP</sequence>
<dbReference type="Proteomes" id="UP000777774">
    <property type="component" value="Unassembled WGS sequence"/>
</dbReference>
<keyword evidence="1" id="KW-0233">DNA recombination</keyword>
<evidence type="ECO:0000256" key="2">
    <source>
        <dbReference type="SAM" id="MobiDB-lite"/>
    </source>
</evidence>
<evidence type="ECO:0000313" key="3">
    <source>
        <dbReference type="EMBL" id="NKY38154.1"/>
    </source>
</evidence>
<dbReference type="InterPro" id="IPR011010">
    <property type="entry name" value="DNA_brk_join_enz"/>
</dbReference>
<evidence type="ECO:0000313" key="4">
    <source>
        <dbReference type="Proteomes" id="UP000777774"/>
    </source>
</evidence>
<feature type="compositionally biased region" description="Basic and acidic residues" evidence="2">
    <location>
        <begin position="7"/>
        <end position="16"/>
    </location>
</feature>
<feature type="compositionally biased region" description="Low complexity" evidence="2">
    <location>
        <begin position="46"/>
        <end position="60"/>
    </location>
</feature>
<dbReference type="InterPro" id="IPR013762">
    <property type="entry name" value="Integrase-like_cat_sf"/>
</dbReference>
<reference evidence="3 4" key="1">
    <citation type="submission" date="2020-04" db="EMBL/GenBank/DDBJ databases">
        <title>MicrobeNet Type strains.</title>
        <authorList>
            <person name="Nicholson A.C."/>
        </authorList>
    </citation>
    <scope>NUCLEOTIDE SEQUENCE [LARGE SCALE GENOMIC DNA]</scope>
    <source>
        <strain evidence="3 4">ATCC BAA-787</strain>
    </source>
</reference>
<accession>A0ABX1JV29</accession>
<comment type="caution">
    <text evidence="3">The sequence shown here is derived from an EMBL/GenBank/DDBJ whole genome shotgun (WGS) entry which is preliminary data.</text>
</comment>
<keyword evidence="4" id="KW-1185">Reference proteome</keyword>
<dbReference type="SUPFAM" id="SSF56349">
    <property type="entry name" value="DNA breaking-rejoining enzymes"/>
    <property type="match status" value="1"/>
</dbReference>
<protein>
    <submittedName>
        <fullName evidence="3">Tyrosine-type recombinase/integrase</fullName>
    </submittedName>
</protein>
<dbReference type="Gene3D" id="1.10.443.10">
    <property type="entry name" value="Intergrase catalytic core"/>
    <property type="match status" value="1"/>
</dbReference>
<proteinExistence type="predicted"/>
<name>A0ABX1JV29_9CELL</name>
<gene>
    <name evidence="3" type="ORF">HGA02_01045</name>
</gene>
<organism evidence="3 4">
    <name type="scientific">Cellulomonas septica</name>
    <dbReference type="NCBI Taxonomy" id="285080"/>
    <lineage>
        <taxon>Bacteria</taxon>
        <taxon>Bacillati</taxon>
        <taxon>Actinomycetota</taxon>
        <taxon>Actinomycetes</taxon>
        <taxon>Micrococcales</taxon>
        <taxon>Cellulomonadaceae</taxon>
        <taxon>Cellulomonas</taxon>
    </lineage>
</organism>
<evidence type="ECO:0000256" key="1">
    <source>
        <dbReference type="ARBA" id="ARBA00023172"/>
    </source>
</evidence>
<feature type="region of interest" description="Disordered" evidence="2">
    <location>
        <begin position="1"/>
        <end position="60"/>
    </location>
</feature>